<protein>
    <submittedName>
        <fullName evidence="2">Uncharacterized protein</fullName>
    </submittedName>
</protein>
<dbReference type="AlphaFoldDB" id="A0A1X0Y942"/>
<evidence type="ECO:0000313" key="2">
    <source>
        <dbReference type="EMBL" id="ORJ61668.1"/>
    </source>
</evidence>
<name>A0A1X0Y942_MYCSI</name>
<dbReference type="Proteomes" id="UP000193040">
    <property type="component" value="Unassembled WGS sequence"/>
</dbReference>
<keyword evidence="1" id="KW-0812">Transmembrane</keyword>
<dbReference type="EMBL" id="MZZM01000014">
    <property type="protein sequence ID" value="ORJ61668.1"/>
    <property type="molecule type" value="Genomic_DNA"/>
</dbReference>
<organism evidence="2 3">
    <name type="scientific">Mycobacterium simiae</name>
    <name type="common">Mycobacterium habana</name>
    <dbReference type="NCBI Taxonomy" id="1784"/>
    <lineage>
        <taxon>Bacteria</taxon>
        <taxon>Bacillati</taxon>
        <taxon>Actinomycetota</taxon>
        <taxon>Actinomycetes</taxon>
        <taxon>Mycobacteriales</taxon>
        <taxon>Mycobacteriaceae</taxon>
        <taxon>Mycobacterium</taxon>
        <taxon>Mycobacterium simiae complex</taxon>
    </lineage>
</organism>
<keyword evidence="3" id="KW-1185">Reference proteome</keyword>
<gene>
    <name evidence="2" type="ORF">B5M45_07910</name>
</gene>
<dbReference type="STRING" id="1784.VC42_10340"/>
<reference evidence="2 3" key="1">
    <citation type="submission" date="2017-03" db="EMBL/GenBank/DDBJ databases">
        <title>Genomic insights into Mycobacterium simiae human colonization.</title>
        <authorList>
            <person name="Steffani J.L."/>
            <person name="Brunck M.E."/>
            <person name="Cruz E."/>
            <person name="Montiel R."/>
            <person name="Barona F."/>
        </authorList>
    </citation>
    <scope>NUCLEOTIDE SEQUENCE [LARGE SCALE GENOMIC DNA]</scope>
    <source>
        <strain evidence="2 3">MsiGto</strain>
    </source>
</reference>
<sequence>MDTSDGRFRDVNTSPQTLPKRTQLIGMLTGFTVVTVATPALIGAAFTANPILALAILPTLLIAVVVNRLLAGREFVEGRLEVTERDTRI</sequence>
<keyword evidence="1" id="KW-1133">Transmembrane helix</keyword>
<comment type="caution">
    <text evidence="2">The sequence shown here is derived from an EMBL/GenBank/DDBJ whole genome shotgun (WGS) entry which is preliminary data.</text>
</comment>
<proteinExistence type="predicted"/>
<feature type="transmembrane region" description="Helical" evidence="1">
    <location>
        <begin position="51"/>
        <end position="70"/>
    </location>
</feature>
<evidence type="ECO:0000256" key="1">
    <source>
        <dbReference type="SAM" id="Phobius"/>
    </source>
</evidence>
<keyword evidence="1" id="KW-0472">Membrane</keyword>
<accession>A0A1X0Y942</accession>
<feature type="transmembrane region" description="Helical" evidence="1">
    <location>
        <begin position="24"/>
        <end position="45"/>
    </location>
</feature>
<evidence type="ECO:0000313" key="3">
    <source>
        <dbReference type="Proteomes" id="UP000193040"/>
    </source>
</evidence>
<dbReference type="RefSeq" id="WP_061557043.1">
    <property type="nucleotide sequence ID" value="NZ_MZZM01000014.1"/>
</dbReference>